<protein>
    <submittedName>
        <fullName evidence="2">Uncharacterized protein</fullName>
    </submittedName>
</protein>
<evidence type="ECO:0000313" key="3">
    <source>
        <dbReference type="Proteomes" id="UP000324222"/>
    </source>
</evidence>
<evidence type="ECO:0000313" key="2">
    <source>
        <dbReference type="EMBL" id="MPD02740.1"/>
    </source>
</evidence>
<feature type="region of interest" description="Disordered" evidence="1">
    <location>
        <begin position="1"/>
        <end position="21"/>
    </location>
</feature>
<sequence>MAPLGIPGMAARRSSGDRSLSSFDKLYLFTPSEVREEVEKQEEEEEEEEEENVFNNKKNTKEIYTPANQQKIYNN</sequence>
<name>A0A5B7K6T0_PORTR</name>
<dbReference type="Proteomes" id="UP000324222">
    <property type="component" value="Unassembled WGS sequence"/>
</dbReference>
<comment type="caution">
    <text evidence="2">The sequence shown here is derived from an EMBL/GenBank/DDBJ whole genome shotgun (WGS) entry which is preliminary data.</text>
</comment>
<gene>
    <name evidence="2" type="ORF">E2C01_098341</name>
</gene>
<feature type="region of interest" description="Disordered" evidence="1">
    <location>
        <begin position="34"/>
        <end position="75"/>
    </location>
</feature>
<dbReference type="AlphaFoldDB" id="A0A5B7K6T0"/>
<organism evidence="2 3">
    <name type="scientific">Portunus trituberculatus</name>
    <name type="common">Swimming crab</name>
    <name type="synonym">Neptunus trituberculatus</name>
    <dbReference type="NCBI Taxonomy" id="210409"/>
    <lineage>
        <taxon>Eukaryota</taxon>
        <taxon>Metazoa</taxon>
        <taxon>Ecdysozoa</taxon>
        <taxon>Arthropoda</taxon>
        <taxon>Crustacea</taxon>
        <taxon>Multicrustacea</taxon>
        <taxon>Malacostraca</taxon>
        <taxon>Eumalacostraca</taxon>
        <taxon>Eucarida</taxon>
        <taxon>Decapoda</taxon>
        <taxon>Pleocyemata</taxon>
        <taxon>Brachyura</taxon>
        <taxon>Eubrachyura</taxon>
        <taxon>Portunoidea</taxon>
        <taxon>Portunidae</taxon>
        <taxon>Portuninae</taxon>
        <taxon>Portunus</taxon>
    </lineage>
</organism>
<evidence type="ECO:0000256" key="1">
    <source>
        <dbReference type="SAM" id="MobiDB-lite"/>
    </source>
</evidence>
<dbReference type="EMBL" id="VSRR010132904">
    <property type="protein sequence ID" value="MPD02740.1"/>
    <property type="molecule type" value="Genomic_DNA"/>
</dbReference>
<reference evidence="2 3" key="1">
    <citation type="submission" date="2019-05" db="EMBL/GenBank/DDBJ databases">
        <title>Another draft genome of Portunus trituberculatus and its Hox gene families provides insights of decapod evolution.</title>
        <authorList>
            <person name="Jeong J.-H."/>
            <person name="Song I."/>
            <person name="Kim S."/>
            <person name="Choi T."/>
            <person name="Kim D."/>
            <person name="Ryu S."/>
            <person name="Kim W."/>
        </authorList>
    </citation>
    <scope>NUCLEOTIDE SEQUENCE [LARGE SCALE GENOMIC DNA]</scope>
    <source>
        <tissue evidence="2">Muscle</tissue>
    </source>
</reference>
<feature type="compositionally biased region" description="Acidic residues" evidence="1">
    <location>
        <begin position="39"/>
        <end position="52"/>
    </location>
</feature>
<accession>A0A5B7K6T0</accession>
<feature type="compositionally biased region" description="Polar residues" evidence="1">
    <location>
        <begin position="66"/>
        <end position="75"/>
    </location>
</feature>
<keyword evidence="3" id="KW-1185">Reference proteome</keyword>
<proteinExistence type="predicted"/>